<feature type="non-terminal residue" evidence="2">
    <location>
        <position position="243"/>
    </location>
</feature>
<dbReference type="FunFam" id="3.40.50.300:FF:000285">
    <property type="entry name" value="Sporulation initiation inhibitor Soj"/>
    <property type="match status" value="1"/>
</dbReference>
<feature type="domain" description="AAA" evidence="1">
    <location>
        <begin position="1"/>
        <end position="180"/>
    </location>
</feature>
<dbReference type="EMBL" id="BARS01043453">
    <property type="protein sequence ID" value="GAG39753.1"/>
    <property type="molecule type" value="Genomic_DNA"/>
</dbReference>
<dbReference type="SUPFAM" id="SSF52540">
    <property type="entry name" value="P-loop containing nucleoside triphosphate hydrolases"/>
    <property type="match status" value="1"/>
</dbReference>
<gene>
    <name evidence="2" type="ORF">S01H1_65785</name>
</gene>
<dbReference type="InterPro" id="IPR050678">
    <property type="entry name" value="DNA_Partitioning_ATPase"/>
</dbReference>
<dbReference type="CDD" id="cd02042">
    <property type="entry name" value="ParAB_family"/>
    <property type="match status" value="1"/>
</dbReference>
<dbReference type="PIRSF" id="PIRSF009320">
    <property type="entry name" value="Nuc_binding_HP_1000"/>
    <property type="match status" value="1"/>
</dbReference>
<protein>
    <recommendedName>
        <fullName evidence="1">AAA domain-containing protein</fullName>
    </recommendedName>
</protein>
<reference evidence="2" key="1">
    <citation type="journal article" date="2014" name="Front. Microbiol.">
        <title>High frequency of phylogenetically diverse reductive dehalogenase-homologous genes in deep subseafloor sedimentary metagenomes.</title>
        <authorList>
            <person name="Kawai M."/>
            <person name="Futagami T."/>
            <person name="Toyoda A."/>
            <person name="Takaki Y."/>
            <person name="Nishi S."/>
            <person name="Hori S."/>
            <person name="Arai W."/>
            <person name="Tsubouchi T."/>
            <person name="Morono Y."/>
            <person name="Uchiyama I."/>
            <person name="Ito T."/>
            <person name="Fujiyama A."/>
            <person name="Inagaki F."/>
            <person name="Takami H."/>
        </authorList>
    </citation>
    <scope>NUCLEOTIDE SEQUENCE</scope>
    <source>
        <strain evidence="2">Expedition CK06-06</strain>
    </source>
</reference>
<dbReference type="InterPro" id="IPR027417">
    <property type="entry name" value="P-loop_NTPase"/>
</dbReference>
<name>X0XSX6_9ZZZZ</name>
<organism evidence="2">
    <name type="scientific">marine sediment metagenome</name>
    <dbReference type="NCBI Taxonomy" id="412755"/>
    <lineage>
        <taxon>unclassified sequences</taxon>
        <taxon>metagenomes</taxon>
        <taxon>ecological metagenomes</taxon>
    </lineage>
</organism>
<dbReference type="PANTHER" id="PTHR13696:SF52">
    <property type="entry name" value="PARA FAMILY PROTEIN CT_582"/>
    <property type="match status" value="1"/>
</dbReference>
<dbReference type="PANTHER" id="PTHR13696">
    <property type="entry name" value="P-LOOP CONTAINING NUCLEOSIDE TRIPHOSPHATE HYDROLASE"/>
    <property type="match status" value="1"/>
</dbReference>
<accession>X0XSX6</accession>
<dbReference type="Gene3D" id="3.40.50.300">
    <property type="entry name" value="P-loop containing nucleotide triphosphate hydrolases"/>
    <property type="match status" value="1"/>
</dbReference>
<proteinExistence type="predicted"/>
<dbReference type="Pfam" id="PF13614">
    <property type="entry name" value="AAA_31"/>
    <property type="match status" value="1"/>
</dbReference>
<dbReference type="InterPro" id="IPR025669">
    <property type="entry name" value="AAA_dom"/>
</dbReference>
<evidence type="ECO:0000259" key="1">
    <source>
        <dbReference type="Pfam" id="PF13614"/>
    </source>
</evidence>
<comment type="caution">
    <text evidence="2">The sequence shown here is derived from an EMBL/GenBank/DDBJ whole genome shotgun (WGS) entry which is preliminary data.</text>
</comment>
<dbReference type="AlphaFoldDB" id="X0XSX6"/>
<evidence type="ECO:0000313" key="2">
    <source>
        <dbReference type="EMBL" id="GAG39753.1"/>
    </source>
</evidence>
<sequence length="243" mass="26821">MRSIAVINQKGGCGKTTVAINLAACLACGDRRTLLVDMDPQSHCAVGLAVPEDQIERNIYDVLIAGYGQTDLILQQIVWQIGRNLDLAPSGIELAAMEPQLAGREQRENCLREVLAAQGQGYDYVILDCPPSIGLLTFNALRAADDVIIPVETGYFALHGLSRELETLAVLRQQCQQEVTVHILASMYDVRTKLAREVLAELRKHHKDQMLQTVINFNTKLKEAASFGQPITEYDTTSIGMRD</sequence>